<dbReference type="GO" id="GO:0006564">
    <property type="term" value="P:L-serine biosynthetic process"/>
    <property type="evidence" value="ECO:0007669"/>
    <property type="project" value="UniProtKB-KW"/>
</dbReference>
<dbReference type="CDD" id="cd04309">
    <property type="entry name" value="HAD_PSP_eu"/>
    <property type="match status" value="1"/>
</dbReference>
<evidence type="ECO:0000256" key="7">
    <source>
        <dbReference type="ARBA" id="ARBA00022723"/>
    </source>
</evidence>
<dbReference type="InterPro" id="IPR023214">
    <property type="entry name" value="HAD_sf"/>
</dbReference>
<dbReference type="UniPathway" id="UPA00135">
    <property type="reaction ID" value="UER00198"/>
</dbReference>
<keyword evidence="10" id="KW-0718">Serine biosynthesis</keyword>
<reference evidence="14 15" key="1">
    <citation type="submission" date="2025-04" db="UniProtKB">
        <authorList>
            <consortium name="RefSeq"/>
        </authorList>
    </citation>
    <scope>IDENTIFICATION</scope>
</reference>
<dbReference type="EC" id="3.1.3.3" evidence="4"/>
<dbReference type="KEGG" id="aplc:110980651"/>
<dbReference type="NCBIfam" id="TIGR00338">
    <property type="entry name" value="serB"/>
    <property type="match status" value="1"/>
</dbReference>
<dbReference type="PANTHER" id="PTHR43344">
    <property type="entry name" value="PHOSPHOSERINE PHOSPHATASE"/>
    <property type="match status" value="1"/>
</dbReference>
<keyword evidence="8" id="KW-0378">Hydrolase</keyword>
<evidence type="ECO:0000256" key="1">
    <source>
        <dbReference type="ARBA" id="ARBA00001946"/>
    </source>
</evidence>
<dbReference type="Pfam" id="PF00702">
    <property type="entry name" value="Hydrolase"/>
    <property type="match status" value="1"/>
</dbReference>
<dbReference type="SUPFAM" id="SSF56784">
    <property type="entry name" value="HAD-like"/>
    <property type="match status" value="1"/>
</dbReference>
<gene>
    <name evidence="14 15" type="primary">LOC110980651</name>
</gene>
<comment type="cofactor">
    <cofactor evidence="1">
        <name>Mg(2+)</name>
        <dbReference type="ChEBI" id="CHEBI:18420"/>
    </cofactor>
</comment>
<evidence type="ECO:0000256" key="11">
    <source>
        <dbReference type="ARBA" id="ARBA00031693"/>
    </source>
</evidence>
<comment type="pathway">
    <text evidence="2">Amino-acid biosynthesis; L-serine biosynthesis; L-serine from 3-phospho-D-glycerate: step 3/3.</text>
</comment>
<dbReference type="Proteomes" id="UP000694845">
    <property type="component" value="Unplaced"/>
</dbReference>
<dbReference type="InterPro" id="IPR050582">
    <property type="entry name" value="HAD-like_SerB"/>
</dbReference>
<dbReference type="GO" id="GO:0005737">
    <property type="term" value="C:cytoplasm"/>
    <property type="evidence" value="ECO:0007669"/>
    <property type="project" value="TreeGrafter"/>
</dbReference>
<protein>
    <recommendedName>
        <fullName evidence="5">Phosphoserine phosphatase</fullName>
        <ecNumber evidence="4">3.1.3.3</ecNumber>
    </recommendedName>
    <alternativeName>
        <fullName evidence="11">O-phosphoserine phosphohydrolase</fullName>
    </alternativeName>
</protein>
<dbReference type="GO" id="GO:0000287">
    <property type="term" value="F:magnesium ion binding"/>
    <property type="evidence" value="ECO:0007669"/>
    <property type="project" value="TreeGrafter"/>
</dbReference>
<dbReference type="InterPro" id="IPR036412">
    <property type="entry name" value="HAD-like_sf"/>
</dbReference>
<evidence type="ECO:0000313" key="15">
    <source>
        <dbReference type="RefSeq" id="XP_022093228.1"/>
    </source>
</evidence>
<dbReference type="AlphaFoldDB" id="A0A8B7YKS1"/>
<keyword evidence="9" id="KW-0460">Magnesium</keyword>
<dbReference type="NCBIfam" id="TIGR01488">
    <property type="entry name" value="HAD-SF-IB"/>
    <property type="match status" value="1"/>
</dbReference>
<name>A0A8B7YKS1_ACAPL</name>
<comment type="similarity">
    <text evidence="3">Belongs to the HAD-like hydrolase superfamily. SerB family.</text>
</comment>
<feature type="active site" description="Proton donor" evidence="12">
    <location>
        <position position="22"/>
    </location>
</feature>
<dbReference type="InterPro" id="IPR004469">
    <property type="entry name" value="PSP"/>
</dbReference>
<evidence type="ECO:0000313" key="14">
    <source>
        <dbReference type="RefSeq" id="XP_022093227.1"/>
    </source>
</evidence>
<evidence type="ECO:0000256" key="5">
    <source>
        <dbReference type="ARBA" id="ARBA00015196"/>
    </source>
</evidence>
<sequence>MATMEETKDIWRKADAVCFDVDSTVSTEEAIDELAAHCGVGQEVAQWTKKAMDGSITYKETLEARMTIIHPTMDQVKAFIDDHPPAKYLTPGVTELIQLLHARGTAVYLVTGGFFCTVVELAKALQIPEENIFANRMKFYYSGDFAGFCEEQPTCEAGGKPKVVGSLKQKHGYQNLVMIGDGATDLEACPPADAFIGFGGNKIRPKVQECAQWFVSSFQELINALNESS</sequence>
<feature type="active site" description="Nucleophile" evidence="12">
    <location>
        <position position="20"/>
    </location>
</feature>
<dbReference type="Gene3D" id="3.40.50.1000">
    <property type="entry name" value="HAD superfamily/HAD-like"/>
    <property type="match status" value="2"/>
</dbReference>
<evidence type="ECO:0000256" key="6">
    <source>
        <dbReference type="ARBA" id="ARBA00022605"/>
    </source>
</evidence>
<evidence type="ECO:0000256" key="2">
    <source>
        <dbReference type="ARBA" id="ARBA00005135"/>
    </source>
</evidence>
<organism evidence="13 14">
    <name type="scientific">Acanthaster planci</name>
    <name type="common">Crown-of-thorns starfish</name>
    <dbReference type="NCBI Taxonomy" id="133434"/>
    <lineage>
        <taxon>Eukaryota</taxon>
        <taxon>Metazoa</taxon>
        <taxon>Echinodermata</taxon>
        <taxon>Eleutherozoa</taxon>
        <taxon>Asterozoa</taxon>
        <taxon>Asteroidea</taxon>
        <taxon>Valvatacea</taxon>
        <taxon>Valvatida</taxon>
        <taxon>Acanthasteridae</taxon>
        <taxon>Acanthaster</taxon>
    </lineage>
</organism>
<evidence type="ECO:0000256" key="10">
    <source>
        <dbReference type="ARBA" id="ARBA00023299"/>
    </source>
</evidence>
<evidence type="ECO:0000256" key="12">
    <source>
        <dbReference type="PIRSR" id="PIRSR604469-1"/>
    </source>
</evidence>
<evidence type="ECO:0000313" key="13">
    <source>
        <dbReference type="Proteomes" id="UP000694845"/>
    </source>
</evidence>
<proteinExistence type="inferred from homology"/>
<evidence type="ECO:0000256" key="4">
    <source>
        <dbReference type="ARBA" id="ARBA00012640"/>
    </source>
</evidence>
<dbReference type="OrthoDB" id="27226at2759"/>
<keyword evidence="6" id="KW-0028">Amino-acid biosynthesis</keyword>
<keyword evidence="13" id="KW-1185">Reference proteome</keyword>
<evidence type="ECO:0000256" key="9">
    <source>
        <dbReference type="ARBA" id="ARBA00022842"/>
    </source>
</evidence>
<dbReference type="GeneID" id="110980651"/>
<evidence type="ECO:0000256" key="8">
    <source>
        <dbReference type="ARBA" id="ARBA00022801"/>
    </source>
</evidence>
<evidence type="ECO:0000256" key="3">
    <source>
        <dbReference type="ARBA" id="ARBA00009184"/>
    </source>
</evidence>
<dbReference type="GO" id="GO:0036424">
    <property type="term" value="F:L-phosphoserine phosphatase activity"/>
    <property type="evidence" value="ECO:0007669"/>
    <property type="project" value="InterPro"/>
</dbReference>
<dbReference type="PANTHER" id="PTHR43344:SF2">
    <property type="entry name" value="PHOSPHOSERINE PHOSPHATASE"/>
    <property type="match status" value="1"/>
</dbReference>
<dbReference type="RefSeq" id="XP_022093228.1">
    <property type="nucleotide sequence ID" value="XM_022237536.1"/>
</dbReference>
<dbReference type="FunFam" id="3.40.50.1000:FF:000077">
    <property type="entry name" value="Phosphoserine phosphatase, chloroplastic"/>
    <property type="match status" value="1"/>
</dbReference>
<keyword evidence="7" id="KW-0479">Metal-binding</keyword>
<dbReference type="RefSeq" id="XP_022093227.1">
    <property type="nucleotide sequence ID" value="XM_022237535.1"/>
</dbReference>
<dbReference type="OMA" id="ANYFIGF"/>
<accession>A0A8B7YKS1</accession>